<comment type="similarity">
    <text evidence="1">Belongs to the sigma-70 factor family. ECF subfamily.</text>
</comment>
<dbReference type="Gene3D" id="1.10.1740.10">
    <property type="match status" value="1"/>
</dbReference>
<keyword evidence="3" id="KW-0731">Sigma factor</keyword>
<dbReference type="InterPro" id="IPR013249">
    <property type="entry name" value="RNA_pol_sigma70_r4_t2"/>
</dbReference>
<evidence type="ECO:0000256" key="4">
    <source>
        <dbReference type="ARBA" id="ARBA00023125"/>
    </source>
</evidence>
<dbReference type="OrthoDB" id="2678696at2"/>
<sequence>MKANETNFVRRLQKHKEDALDYVVDTYLPLVKGTIAKVLIPLQNNGLIEECINDTFLAVWHHGDQFSGAPEDFRKWIYAIARSKAIDSYRKEMRQRERITAEEPDFNAQLTQSAEDELFLAEEQAEIKGLLNQLEATDREIFIMKYMLGMRSDEIADRLGLTRTAVDNRIFRGKKKLKEKAAHIKLGGNLA</sequence>
<dbReference type="STRING" id="1844972.A7K91_15750"/>
<dbReference type="Pfam" id="PF08281">
    <property type="entry name" value="Sigma70_r4_2"/>
    <property type="match status" value="1"/>
</dbReference>
<dbReference type="InterPro" id="IPR014284">
    <property type="entry name" value="RNA_pol_sigma-70_dom"/>
</dbReference>
<dbReference type="Gene3D" id="1.10.10.10">
    <property type="entry name" value="Winged helix-like DNA-binding domain superfamily/Winged helix DNA-binding domain"/>
    <property type="match status" value="1"/>
</dbReference>
<feature type="domain" description="RNA polymerase sigma factor 70 region 4 type 2" evidence="7">
    <location>
        <begin position="126"/>
        <end position="177"/>
    </location>
</feature>
<dbReference type="AlphaFoldDB" id="A0A1A5YB36"/>
<proteinExistence type="inferred from homology"/>
<dbReference type="InterPro" id="IPR039425">
    <property type="entry name" value="RNA_pol_sigma-70-like"/>
</dbReference>
<name>A0A1A5YB36_9BACL</name>
<dbReference type="PANTHER" id="PTHR43133:SF8">
    <property type="entry name" value="RNA POLYMERASE SIGMA FACTOR HI_1459-RELATED"/>
    <property type="match status" value="1"/>
</dbReference>
<dbReference type="Proteomes" id="UP000092024">
    <property type="component" value="Unassembled WGS sequence"/>
</dbReference>
<dbReference type="Pfam" id="PF04542">
    <property type="entry name" value="Sigma70_r2"/>
    <property type="match status" value="1"/>
</dbReference>
<evidence type="ECO:0000313" key="8">
    <source>
        <dbReference type="EMBL" id="OBR62841.1"/>
    </source>
</evidence>
<dbReference type="GO" id="GO:0016987">
    <property type="term" value="F:sigma factor activity"/>
    <property type="evidence" value="ECO:0007669"/>
    <property type="project" value="UniProtKB-KW"/>
</dbReference>
<dbReference type="SUPFAM" id="SSF88946">
    <property type="entry name" value="Sigma2 domain of RNA polymerase sigma factors"/>
    <property type="match status" value="1"/>
</dbReference>
<accession>A0A1A5YB36</accession>
<keyword evidence="4" id="KW-0238">DNA-binding</keyword>
<dbReference type="CDD" id="cd06171">
    <property type="entry name" value="Sigma70_r4"/>
    <property type="match status" value="1"/>
</dbReference>
<evidence type="ECO:0000256" key="5">
    <source>
        <dbReference type="ARBA" id="ARBA00023163"/>
    </source>
</evidence>
<comment type="caution">
    <text evidence="8">The sequence shown here is derived from an EMBL/GenBank/DDBJ whole genome shotgun (WGS) entry which is preliminary data.</text>
</comment>
<dbReference type="InterPro" id="IPR036388">
    <property type="entry name" value="WH-like_DNA-bd_sf"/>
</dbReference>
<dbReference type="RefSeq" id="WP_068686954.1">
    <property type="nucleotide sequence ID" value="NZ_LYPA01000078.1"/>
</dbReference>
<evidence type="ECO:0000259" key="7">
    <source>
        <dbReference type="Pfam" id="PF08281"/>
    </source>
</evidence>
<feature type="domain" description="RNA polymerase sigma-70 region 2" evidence="6">
    <location>
        <begin position="24"/>
        <end position="94"/>
    </location>
</feature>
<keyword evidence="2" id="KW-0805">Transcription regulation</keyword>
<evidence type="ECO:0000256" key="3">
    <source>
        <dbReference type="ARBA" id="ARBA00023082"/>
    </source>
</evidence>
<evidence type="ECO:0000313" key="9">
    <source>
        <dbReference type="Proteomes" id="UP000092024"/>
    </source>
</evidence>
<dbReference type="InterPro" id="IPR013325">
    <property type="entry name" value="RNA_pol_sigma_r2"/>
</dbReference>
<evidence type="ECO:0000256" key="2">
    <source>
        <dbReference type="ARBA" id="ARBA00023015"/>
    </source>
</evidence>
<dbReference type="GO" id="GO:0006352">
    <property type="term" value="P:DNA-templated transcription initiation"/>
    <property type="evidence" value="ECO:0007669"/>
    <property type="project" value="InterPro"/>
</dbReference>
<dbReference type="GO" id="GO:0003677">
    <property type="term" value="F:DNA binding"/>
    <property type="evidence" value="ECO:0007669"/>
    <property type="project" value="UniProtKB-KW"/>
</dbReference>
<dbReference type="EMBL" id="LYPA01000078">
    <property type="protein sequence ID" value="OBR62841.1"/>
    <property type="molecule type" value="Genomic_DNA"/>
</dbReference>
<dbReference type="PANTHER" id="PTHR43133">
    <property type="entry name" value="RNA POLYMERASE ECF-TYPE SIGMA FACTO"/>
    <property type="match status" value="1"/>
</dbReference>
<dbReference type="SUPFAM" id="SSF88659">
    <property type="entry name" value="Sigma3 and sigma4 domains of RNA polymerase sigma factors"/>
    <property type="match status" value="1"/>
</dbReference>
<protein>
    <submittedName>
        <fullName evidence="8">RNA polymerase subunit sigma-70</fullName>
    </submittedName>
</protein>
<reference evidence="8 9" key="1">
    <citation type="submission" date="2016-05" db="EMBL/GenBank/DDBJ databases">
        <title>Paenibacillus oryzae. sp. nov., isolated from the rice root.</title>
        <authorList>
            <person name="Zhang J."/>
            <person name="Zhang X."/>
        </authorList>
    </citation>
    <scope>NUCLEOTIDE SEQUENCE [LARGE SCALE GENOMIC DNA]</scope>
    <source>
        <strain evidence="8 9">1DrF-4</strain>
    </source>
</reference>
<keyword evidence="5" id="KW-0804">Transcription</keyword>
<evidence type="ECO:0000259" key="6">
    <source>
        <dbReference type="Pfam" id="PF04542"/>
    </source>
</evidence>
<dbReference type="NCBIfam" id="TIGR02937">
    <property type="entry name" value="sigma70-ECF"/>
    <property type="match status" value="1"/>
</dbReference>
<gene>
    <name evidence="8" type="ORF">A7K91_15750</name>
</gene>
<evidence type="ECO:0000256" key="1">
    <source>
        <dbReference type="ARBA" id="ARBA00010641"/>
    </source>
</evidence>
<organism evidence="8 9">
    <name type="scientific">Paenibacillus oryzae</name>
    <dbReference type="NCBI Taxonomy" id="1844972"/>
    <lineage>
        <taxon>Bacteria</taxon>
        <taxon>Bacillati</taxon>
        <taxon>Bacillota</taxon>
        <taxon>Bacilli</taxon>
        <taxon>Bacillales</taxon>
        <taxon>Paenibacillaceae</taxon>
        <taxon>Paenibacillus</taxon>
    </lineage>
</organism>
<dbReference type="InterPro" id="IPR013324">
    <property type="entry name" value="RNA_pol_sigma_r3/r4-like"/>
</dbReference>
<keyword evidence="9" id="KW-1185">Reference proteome</keyword>
<dbReference type="InterPro" id="IPR007627">
    <property type="entry name" value="RNA_pol_sigma70_r2"/>
</dbReference>